<evidence type="ECO:0000313" key="2">
    <source>
        <dbReference type="EMBL" id="WTY96273.1"/>
    </source>
</evidence>
<feature type="region of interest" description="Disordered" evidence="1">
    <location>
        <begin position="1"/>
        <end position="91"/>
    </location>
</feature>
<accession>A0AAU3GZ86</accession>
<proteinExistence type="predicted"/>
<organism evidence="2">
    <name type="scientific">Streptomyces sp. NBC_01401</name>
    <dbReference type="NCBI Taxonomy" id="2903854"/>
    <lineage>
        <taxon>Bacteria</taxon>
        <taxon>Bacillati</taxon>
        <taxon>Actinomycetota</taxon>
        <taxon>Actinomycetes</taxon>
        <taxon>Kitasatosporales</taxon>
        <taxon>Streptomycetaceae</taxon>
        <taxon>Streptomyces</taxon>
    </lineage>
</organism>
<protein>
    <submittedName>
        <fullName evidence="2">Uncharacterized protein</fullName>
    </submittedName>
</protein>
<dbReference type="AlphaFoldDB" id="A0AAU3GZ86"/>
<gene>
    <name evidence="2" type="ORF">OG626_15790</name>
</gene>
<feature type="compositionally biased region" description="Pro residues" evidence="1">
    <location>
        <begin position="72"/>
        <end position="81"/>
    </location>
</feature>
<feature type="compositionally biased region" description="Low complexity" evidence="1">
    <location>
        <begin position="82"/>
        <end position="91"/>
    </location>
</feature>
<reference evidence="2" key="1">
    <citation type="submission" date="2022-10" db="EMBL/GenBank/DDBJ databases">
        <title>The complete genomes of actinobacterial strains from the NBC collection.</title>
        <authorList>
            <person name="Joergensen T.S."/>
            <person name="Alvarez Arevalo M."/>
            <person name="Sterndorff E.B."/>
            <person name="Faurdal D."/>
            <person name="Vuksanovic O."/>
            <person name="Mourched A.-S."/>
            <person name="Charusanti P."/>
            <person name="Shaw S."/>
            <person name="Blin K."/>
            <person name="Weber T."/>
        </authorList>
    </citation>
    <scope>NUCLEOTIDE SEQUENCE</scope>
    <source>
        <strain evidence="2">NBC_01401</strain>
    </source>
</reference>
<evidence type="ECO:0000256" key="1">
    <source>
        <dbReference type="SAM" id="MobiDB-lite"/>
    </source>
</evidence>
<name>A0AAU3GZ86_9ACTN</name>
<sequence length="91" mass="8937">MFMTPRGGRPAEDPAEDPPADPVNDGFCQVGSRPPNPASATTDRPESMARWIGGRPVHAAAATTAGTAPAASDPPPDPAGPAGPTGPAGAV</sequence>
<feature type="compositionally biased region" description="Low complexity" evidence="1">
    <location>
        <begin position="59"/>
        <end position="71"/>
    </location>
</feature>
<dbReference type="EMBL" id="CP109535">
    <property type="protein sequence ID" value="WTY96273.1"/>
    <property type="molecule type" value="Genomic_DNA"/>
</dbReference>